<dbReference type="EMBL" id="VXIV02001005">
    <property type="protein sequence ID" value="KAF6034737.1"/>
    <property type="molecule type" value="Genomic_DNA"/>
</dbReference>
<gene>
    <name evidence="12" type="ORF">EB796_006954</name>
</gene>
<evidence type="ECO:0000256" key="7">
    <source>
        <dbReference type="ARBA" id="ARBA00022840"/>
    </source>
</evidence>
<dbReference type="InterPro" id="IPR003439">
    <property type="entry name" value="ABC_transporter-like_ATP-bd"/>
</dbReference>
<dbReference type="PROSITE" id="PS00211">
    <property type="entry name" value="ABC_TRANSPORTER_1"/>
    <property type="match status" value="1"/>
</dbReference>
<dbReference type="GO" id="GO:0012505">
    <property type="term" value="C:endomembrane system"/>
    <property type="evidence" value="ECO:0007669"/>
    <property type="project" value="UniProtKB-SubCell"/>
</dbReference>
<dbReference type="InterPro" id="IPR017871">
    <property type="entry name" value="ABC_transporter-like_CS"/>
</dbReference>
<dbReference type="AlphaFoldDB" id="A0A7J7K906"/>
<dbReference type="CDD" id="cd03244">
    <property type="entry name" value="ABCC_MRP_domain2"/>
    <property type="match status" value="1"/>
</dbReference>
<keyword evidence="6" id="KW-0547">Nucleotide-binding</keyword>
<dbReference type="GO" id="GO:0016020">
    <property type="term" value="C:membrane"/>
    <property type="evidence" value="ECO:0007669"/>
    <property type="project" value="InterPro"/>
</dbReference>
<organism evidence="12 13">
    <name type="scientific">Bugula neritina</name>
    <name type="common">Brown bryozoan</name>
    <name type="synonym">Sertularia neritina</name>
    <dbReference type="NCBI Taxonomy" id="10212"/>
    <lineage>
        <taxon>Eukaryota</taxon>
        <taxon>Metazoa</taxon>
        <taxon>Spiralia</taxon>
        <taxon>Lophotrochozoa</taxon>
        <taxon>Bryozoa</taxon>
        <taxon>Gymnolaemata</taxon>
        <taxon>Cheilostomatida</taxon>
        <taxon>Flustrina</taxon>
        <taxon>Buguloidea</taxon>
        <taxon>Bugulidae</taxon>
        <taxon>Bugula</taxon>
    </lineage>
</organism>
<evidence type="ECO:0000256" key="2">
    <source>
        <dbReference type="ARBA" id="ARBA00009726"/>
    </source>
</evidence>
<dbReference type="InterPro" id="IPR003593">
    <property type="entry name" value="AAA+_ATPase"/>
</dbReference>
<dbReference type="Gene3D" id="3.40.50.300">
    <property type="entry name" value="P-loop containing nucleotide triphosphate hydrolases"/>
    <property type="match status" value="1"/>
</dbReference>
<evidence type="ECO:0000256" key="9">
    <source>
        <dbReference type="ARBA" id="ARBA00023136"/>
    </source>
</evidence>
<dbReference type="Proteomes" id="UP000593567">
    <property type="component" value="Unassembled WGS sequence"/>
</dbReference>
<dbReference type="FunFam" id="3.40.50.300:FF:000074">
    <property type="entry name" value="Multidrug resistance-associated protein 5 isoform 1"/>
    <property type="match status" value="1"/>
</dbReference>
<dbReference type="InterPro" id="IPR036640">
    <property type="entry name" value="ABC1_TM_sf"/>
</dbReference>
<dbReference type="InterPro" id="IPR027417">
    <property type="entry name" value="P-loop_NTPase"/>
</dbReference>
<dbReference type="Gene3D" id="1.20.1560.10">
    <property type="entry name" value="ABC transporter type 1, transmembrane domain"/>
    <property type="match status" value="1"/>
</dbReference>
<dbReference type="Pfam" id="PF00005">
    <property type="entry name" value="ABC_tran"/>
    <property type="match status" value="1"/>
</dbReference>
<comment type="similarity">
    <text evidence="2">Belongs to the ABC transporter superfamily. ABCC family. Conjugate transporter (TC 3.A.1.208) subfamily.</text>
</comment>
<dbReference type="GO" id="GO:0016887">
    <property type="term" value="F:ATP hydrolysis activity"/>
    <property type="evidence" value="ECO:0007669"/>
    <property type="project" value="InterPro"/>
</dbReference>
<evidence type="ECO:0000313" key="12">
    <source>
        <dbReference type="EMBL" id="KAF6034737.1"/>
    </source>
</evidence>
<dbReference type="SMART" id="SM00382">
    <property type="entry name" value="AAA"/>
    <property type="match status" value="1"/>
</dbReference>
<protein>
    <submittedName>
        <fullName evidence="12">ABCC5</fullName>
    </submittedName>
</protein>
<comment type="subcellular location">
    <subcellularLocation>
        <location evidence="1">Endomembrane system</location>
        <topology evidence="1">Multi-pass membrane protein</topology>
    </subcellularLocation>
</comment>
<dbReference type="SUPFAM" id="SSF52540">
    <property type="entry name" value="P-loop containing nucleoside triphosphate hydrolases"/>
    <property type="match status" value="1"/>
</dbReference>
<dbReference type="GO" id="GO:0042626">
    <property type="term" value="F:ATPase-coupled transmembrane transporter activity"/>
    <property type="evidence" value="ECO:0007669"/>
    <property type="project" value="TreeGrafter"/>
</dbReference>
<keyword evidence="8 10" id="KW-1133">Transmembrane helix</keyword>
<sequence length="372" mass="41274">MTKVSNSFRFTKLQDKNSAALFLFDMALEWTSGKFDFISQLIVLATFIFAVVVPKSILSPGMAALSLGYAILIGDMMQSAVRLIVQCEARFTSVKRIMNYIGDLESEAPGIIEHRRPPTGWPQEGSIVFHEVNVRYREGLPLVLKNISFEVKPQEKIGIVGRTGSGKSSLALVLFRMMELDGGSITIDGIDISTIGLEDLRSKLSIIPQDPVLFAGTVRYNLDPFNMYKDKDLWSALRKCHVKHTIKALAGQLDAPIVENGENFSVGERQLICMARALLRQSKILVLDEATAAIDTETDSLVQETIKEVFSDCTMLTIAHRLNTITNYDRILVLDQGQVIEFDTPSALLANENSVFSQMVAVQDSQKHAVQT</sequence>
<evidence type="ECO:0000256" key="1">
    <source>
        <dbReference type="ARBA" id="ARBA00004127"/>
    </source>
</evidence>
<keyword evidence="7" id="KW-0067">ATP-binding</keyword>
<evidence type="ECO:0000256" key="8">
    <source>
        <dbReference type="ARBA" id="ARBA00022989"/>
    </source>
</evidence>
<dbReference type="SUPFAM" id="SSF90123">
    <property type="entry name" value="ABC transporter transmembrane region"/>
    <property type="match status" value="1"/>
</dbReference>
<keyword evidence="4 10" id="KW-0812">Transmembrane</keyword>
<accession>A0A7J7K906</accession>
<comment type="caution">
    <text evidence="12">The sequence shown here is derived from an EMBL/GenBank/DDBJ whole genome shotgun (WGS) entry which is preliminary data.</text>
</comment>
<dbReference type="GO" id="GO:0005524">
    <property type="term" value="F:ATP binding"/>
    <property type="evidence" value="ECO:0007669"/>
    <property type="project" value="UniProtKB-KW"/>
</dbReference>
<evidence type="ECO:0000313" key="13">
    <source>
        <dbReference type="Proteomes" id="UP000593567"/>
    </source>
</evidence>
<feature type="domain" description="ABC transporter" evidence="11">
    <location>
        <begin position="129"/>
        <end position="361"/>
    </location>
</feature>
<feature type="transmembrane region" description="Helical" evidence="10">
    <location>
        <begin position="37"/>
        <end position="54"/>
    </location>
</feature>
<keyword evidence="13" id="KW-1185">Reference proteome</keyword>
<dbReference type="PROSITE" id="PS50893">
    <property type="entry name" value="ABC_TRANSPORTER_2"/>
    <property type="match status" value="1"/>
</dbReference>
<keyword evidence="3" id="KW-0813">Transport</keyword>
<evidence type="ECO:0000256" key="4">
    <source>
        <dbReference type="ARBA" id="ARBA00022692"/>
    </source>
</evidence>
<dbReference type="InterPro" id="IPR050173">
    <property type="entry name" value="ABC_transporter_C-like"/>
</dbReference>
<evidence type="ECO:0000259" key="11">
    <source>
        <dbReference type="PROSITE" id="PS50893"/>
    </source>
</evidence>
<dbReference type="OrthoDB" id="6500128at2759"/>
<reference evidence="12" key="1">
    <citation type="submission" date="2020-06" db="EMBL/GenBank/DDBJ databases">
        <title>Draft genome of Bugula neritina, a colonial animal packing powerful symbionts and potential medicines.</title>
        <authorList>
            <person name="Rayko M."/>
        </authorList>
    </citation>
    <scope>NUCLEOTIDE SEQUENCE [LARGE SCALE GENOMIC DNA]</scope>
    <source>
        <strain evidence="12">Kwan_BN1</strain>
    </source>
</reference>
<evidence type="ECO:0000256" key="3">
    <source>
        <dbReference type="ARBA" id="ARBA00022448"/>
    </source>
</evidence>
<dbReference type="PANTHER" id="PTHR24223:SF447">
    <property type="entry name" value="MULTIDRUG RESISTANCE-ASSOCIATED PROTEIN 5"/>
    <property type="match status" value="1"/>
</dbReference>
<evidence type="ECO:0000256" key="5">
    <source>
        <dbReference type="ARBA" id="ARBA00022737"/>
    </source>
</evidence>
<name>A0A7J7K906_BUGNE</name>
<proteinExistence type="inferred from homology"/>
<evidence type="ECO:0000256" key="10">
    <source>
        <dbReference type="SAM" id="Phobius"/>
    </source>
</evidence>
<keyword evidence="5" id="KW-0677">Repeat</keyword>
<evidence type="ECO:0000256" key="6">
    <source>
        <dbReference type="ARBA" id="ARBA00022741"/>
    </source>
</evidence>
<dbReference type="PANTHER" id="PTHR24223">
    <property type="entry name" value="ATP-BINDING CASSETTE SUB-FAMILY C"/>
    <property type="match status" value="1"/>
</dbReference>
<keyword evidence="9 10" id="KW-0472">Membrane</keyword>